<accession>A0A645IUQ8</accession>
<dbReference type="AlphaFoldDB" id="A0A645IUQ8"/>
<name>A0A645IUQ8_9ZZZZ</name>
<gene>
    <name evidence="1" type="ORF">SDC9_198533</name>
</gene>
<organism evidence="1">
    <name type="scientific">bioreactor metagenome</name>
    <dbReference type="NCBI Taxonomy" id="1076179"/>
    <lineage>
        <taxon>unclassified sequences</taxon>
        <taxon>metagenomes</taxon>
        <taxon>ecological metagenomes</taxon>
    </lineage>
</organism>
<proteinExistence type="predicted"/>
<comment type="caution">
    <text evidence="1">The sequence shown here is derived from an EMBL/GenBank/DDBJ whole genome shotgun (WGS) entry which is preliminary data.</text>
</comment>
<reference evidence="1" key="1">
    <citation type="submission" date="2019-08" db="EMBL/GenBank/DDBJ databases">
        <authorList>
            <person name="Kucharzyk K."/>
            <person name="Murdoch R.W."/>
            <person name="Higgins S."/>
            <person name="Loffler F."/>
        </authorList>
    </citation>
    <scope>NUCLEOTIDE SEQUENCE</scope>
</reference>
<sequence>MFLPVTLLCWLAHMYNLQRLRLKLTLSGIHWTILLPMRRKTPARSQSATPEQAPLGMYLQYILDRRQVVNLHMCPLTAARRQLPRLWAET</sequence>
<evidence type="ECO:0000313" key="1">
    <source>
        <dbReference type="EMBL" id="MPN50893.1"/>
    </source>
</evidence>
<dbReference type="EMBL" id="VSSQ01115476">
    <property type="protein sequence ID" value="MPN50893.1"/>
    <property type="molecule type" value="Genomic_DNA"/>
</dbReference>
<protein>
    <submittedName>
        <fullName evidence="1">Uncharacterized protein</fullName>
    </submittedName>
</protein>